<sequence length="107" mass="11947">MPAHCPVCNVAYEPEPGFYWGAMFVSYGFSVAIFALSGVLCYYLLNDPAVWVYVLTVAVIVLATTPLVLRYSRALMLYLFGGISYNPRLNEPTNQQLDSVVNHSDFN</sequence>
<dbReference type="InterPro" id="IPR009325">
    <property type="entry name" value="DUF983"/>
</dbReference>
<evidence type="ECO:0000313" key="3">
    <source>
        <dbReference type="Proteomes" id="UP000515489"/>
    </source>
</evidence>
<reference evidence="2 3" key="1">
    <citation type="submission" date="2020-08" db="EMBL/GenBank/DDBJ databases">
        <title>Hymenobacter sp. S2-20-2 genome sequencing.</title>
        <authorList>
            <person name="Jin L."/>
        </authorList>
    </citation>
    <scope>NUCLEOTIDE SEQUENCE [LARGE SCALE GENOMIC DNA]</scope>
    <source>
        <strain evidence="2 3">S2-20-2</strain>
    </source>
</reference>
<dbReference type="EMBL" id="CP060202">
    <property type="protein sequence ID" value="QNH61125.1"/>
    <property type="molecule type" value="Genomic_DNA"/>
</dbReference>
<feature type="transmembrane region" description="Helical" evidence="1">
    <location>
        <begin position="24"/>
        <end position="45"/>
    </location>
</feature>
<keyword evidence="1" id="KW-1133">Transmembrane helix</keyword>
<dbReference type="RefSeq" id="WP_185887055.1">
    <property type="nucleotide sequence ID" value="NZ_CP060202.1"/>
</dbReference>
<gene>
    <name evidence="2" type="ORF">H4317_13200</name>
</gene>
<keyword evidence="1" id="KW-0812">Transmembrane</keyword>
<evidence type="ECO:0000313" key="2">
    <source>
        <dbReference type="EMBL" id="QNH61125.1"/>
    </source>
</evidence>
<protein>
    <submittedName>
        <fullName evidence="2">DUF983 domain-containing protein</fullName>
    </submittedName>
</protein>
<organism evidence="2 3">
    <name type="scientific">Hymenobacter sediminicola</name>
    <dbReference type="NCBI Taxonomy" id="2761579"/>
    <lineage>
        <taxon>Bacteria</taxon>
        <taxon>Pseudomonadati</taxon>
        <taxon>Bacteroidota</taxon>
        <taxon>Cytophagia</taxon>
        <taxon>Cytophagales</taxon>
        <taxon>Hymenobacteraceae</taxon>
        <taxon>Hymenobacter</taxon>
    </lineage>
</organism>
<keyword evidence="1" id="KW-0472">Membrane</keyword>
<dbReference type="Pfam" id="PF06170">
    <property type="entry name" value="DUF983"/>
    <property type="match status" value="1"/>
</dbReference>
<keyword evidence="3" id="KW-1185">Reference proteome</keyword>
<proteinExistence type="predicted"/>
<dbReference type="KEGG" id="hsk:H4317_13200"/>
<dbReference type="Proteomes" id="UP000515489">
    <property type="component" value="Chromosome"/>
</dbReference>
<feature type="transmembrane region" description="Helical" evidence="1">
    <location>
        <begin position="51"/>
        <end position="69"/>
    </location>
</feature>
<name>A0A7G7W432_9BACT</name>
<accession>A0A7G7W432</accession>
<dbReference type="AlphaFoldDB" id="A0A7G7W432"/>
<evidence type="ECO:0000256" key="1">
    <source>
        <dbReference type="SAM" id="Phobius"/>
    </source>
</evidence>